<feature type="transmembrane region" description="Helical" evidence="2">
    <location>
        <begin position="190"/>
        <end position="209"/>
    </location>
</feature>
<feature type="domain" description="GGDEF" evidence="3">
    <location>
        <begin position="250"/>
        <end position="385"/>
    </location>
</feature>
<evidence type="ECO:0000259" key="3">
    <source>
        <dbReference type="PROSITE" id="PS50887"/>
    </source>
</evidence>
<name>A0ABX2EHE2_9BURK</name>
<evidence type="ECO:0000256" key="1">
    <source>
        <dbReference type="ARBA" id="ARBA00012528"/>
    </source>
</evidence>
<comment type="caution">
    <text evidence="4">The sequence shown here is derived from an EMBL/GenBank/DDBJ whole genome shotgun (WGS) entry which is preliminary data.</text>
</comment>
<dbReference type="InterPro" id="IPR043128">
    <property type="entry name" value="Rev_trsase/Diguanyl_cyclase"/>
</dbReference>
<dbReference type="SMART" id="SM00267">
    <property type="entry name" value="GGDEF"/>
    <property type="match status" value="1"/>
</dbReference>
<dbReference type="PANTHER" id="PTHR45138">
    <property type="entry name" value="REGULATORY COMPONENTS OF SENSORY TRANSDUCTION SYSTEM"/>
    <property type="match status" value="1"/>
</dbReference>
<dbReference type="NCBIfam" id="TIGR00254">
    <property type="entry name" value="GGDEF"/>
    <property type="match status" value="1"/>
</dbReference>
<dbReference type="InterPro" id="IPR029787">
    <property type="entry name" value="Nucleotide_cyclase"/>
</dbReference>
<dbReference type="Gene3D" id="3.30.70.270">
    <property type="match status" value="1"/>
</dbReference>
<dbReference type="SUPFAM" id="SSF55073">
    <property type="entry name" value="Nucleotide cyclase"/>
    <property type="match status" value="1"/>
</dbReference>
<dbReference type="EMBL" id="JABRWJ010000004">
    <property type="protein sequence ID" value="NRF68033.1"/>
    <property type="molecule type" value="Genomic_DNA"/>
</dbReference>
<evidence type="ECO:0000313" key="4">
    <source>
        <dbReference type="EMBL" id="NRF68033.1"/>
    </source>
</evidence>
<dbReference type="InterPro" id="IPR050469">
    <property type="entry name" value="Diguanylate_Cyclase"/>
</dbReference>
<feature type="transmembrane region" description="Helical" evidence="2">
    <location>
        <begin position="39"/>
        <end position="55"/>
    </location>
</feature>
<dbReference type="InterPro" id="IPR000160">
    <property type="entry name" value="GGDEF_dom"/>
</dbReference>
<keyword evidence="5" id="KW-1185">Reference proteome</keyword>
<protein>
    <recommendedName>
        <fullName evidence="1">diguanylate cyclase</fullName>
        <ecNumber evidence="1">2.7.7.65</ecNumber>
    </recommendedName>
</protein>
<feature type="transmembrane region" description="Helical" evidence="2">
    <location>
        <begin position="6"/>
        <end position="27"/>
    </location>
</feature>
<gene>
    <name evidence="4" type="ORF">HLB44_13650</name>
</gene>
<reference evidence="4 5" key="1">
    <citation type="submission" date="2020-05" db="EMBL/GenBank/DDBJ databases">
        <title>Aquincola sp. isolate from soil.</title>
        <authorList>
            <person name="Han J."/>
            <person name="Kim D.-U."/>
        </authorList>
    </citation>
    <scope>NUCLEOTIDE SEQUENCE [LARGE SCALE GENOMIC DNA]</scope>
    <source>
        <strain evidence="4 5">S2</strain>
    </source>
</reference>
<dbReference type="Pfam" id="PF00990">
    <property type="entry name" value="GGDEF"/>
    <property type="match status" value="1"/>
</dbReference>
<dbReference type="PROSITE" id="PS50887">
    <property type="entry name" value="GGDEF"/>
    <property type="match status" value="1"/>
</dbReference>
<dbReference type="EC" id="2.7.7.65" evidence="1"/>
<accession>A0ABX2EHE2</accession>
<sequence length="404" mass="43980">MTLHIPTLMLALLLGFLLLTLELGVALRRLHNRPELRSWTWGCWALFAGFAMLAARVVVPVWLSIVLGNGLICLGILMYTRALYRMLLDAPLPRWLIAAFGTSVLGIVVMLSWPMHQRTAIVSMFFVVLLVPAVAIVVRHGWSAERSLRTVAVTMGLAAVALGVRAVHAWLNPGDYTDLLQASLGQGLTFLMSFLSIMGAGFAFVLAVFERVALQMEKLATHDGLTGCLNRSTIDAMLSHALERGRRDRSPVSFVLLDLDHFKLVNDQHGHRTGDAVLRAFARTVRERLRASDVFGRTGGEEFGVVLPGTDASGARRLLEQVRGAVEAMQVRDTIGHPVRITVSAGLAVADPASPISGDRLYGRADRALYEAKHGGRNRVETYSGAESGFFAQEKAPAGAKVPQ</sequence>
<keyword evidence="2" id="KW-1133">Transmembrane helix</keyword>
<feature type="transmembrane region" description="Helical" evidence="2">
    <location>
        <begin position="150"/>
        <end position="170"/>
    </location>
</feature>
<dbReference type="PANTHER" id="PTHR45138:SF24">
    <property type="entry name" value="DIGUANYLATE CYCLASE DGCC-RELATED"/>
    <property type="match status" value="1"/>
</dbReference>
<feature type="transmembrane region" description="Helical" evidence="2">
    <location>
        <begin position="119"/>
        <end position="138"/>
    </location>
</feature>
<evidence type="ECO:0000256" key="2">
    <source>
        <dbReference type="SAM" id="Phobius"/>
    </source>
</evidence>
<dbReference type="Proteomes" id="UP000737171">
    <property type="component" value="Unassembled WGS sequence"/>
</dbReference>
<evidence type="ECO:0000313" key="5">
    <source>
        <dbReference type="Proteomes" id="UP000737171"/>
    </source>
</evidence>
<keyword evidence="2" id="KW-0812">Transmembrane</keyword>
<keyword evidence="2" id="KW-0472">Membrane</keyword>
<proteinExistence type="predicted"/>
<dbReference type="CDD" id="cd01949">
    <property type="entry name" value="GGDEF"/>
    <property type="match status" value="1"/>
</dbReference>
<organism evidence="4 5">
    <name type="scientific">Pseudaquabacterium terrae</name>
    <dbReference type="NCBI Taxonomy" id="2732868"/>
    <lineage>
        <taxon>Bacteria</taxon>
        <taxon>Pseudomonadati</taxon>
        <taxon>Pseudomonadota</taxon>
        <taxon>Betaproteobacteria</taxon>
        <taxon>Burkholderiales</taxon>
        <taxon>Sphaerotilaceae</taxon>
        <taxon>Pseudaquabacterium</taxon>
    </lineage>
</organism>
<feature type="transmembrane region" description="Helical" evidence="2">
    <location>
        <begin position="61"/>
        <end position="80"/>
    </location>
</feature>
<feature type="transmembrane region" description="Helical" evidence="2">
    <location>
        <begin position="92"/>
        <end position="113"/>
    </location>
</feature>
<dbReference type="RefSeq" id="WP_173123316.1">
    <property type="nucleotide sequence ID" value="NZ_JABRWJ010000004.1"/>
</dbReference>